<dbReference type="Proteomes" id="UP000028006">
    <property type="component" value="Unassembled WGS sequence"/>
</dbReference>
<reference evidence="1 2" key="1">
    <citation type="submission" date="2014-06" db="EMBL/GenBank/DDBJ databases">
        <title>Whole Genome Sequences of Three Symbiotic Endozoicomonas Bacteria.</title>
        <authorList>
            <person name="Neave M.J."/>
            <person name="Apprill A."/>
            <person name="Voolstra C.R."/>
        </authorList>
    </citation>
    <scope>NUCLEOTIDE SEQUENCE [LARGE SCALE GENOMIC DNA]</scope>
    <source>
        <strain evidence="1 2">LMG 24815</strain>
    </source>
</reference>
<sequence length="71" mass="8111">MNKIPNHDKSLFKPRLLTSSELESLKQNTKEAIKLAESILGPMPEWPSTSDPDYKQIEEDLEKSADQLDKL</sequence>
<evidence type="ECO:0000313" key="2">
    <source>
        <dbReference type="Proteomes" id="UP000028006"/>
    </source>
</evidence>
<accession>A0A081NBS0</accession>
<gene>
    <name evidence="1" type="ORF">GZ77_05110</name>
</gene>
<organism evidence="1 2">
    <name type="scientific">Endozoicomonas montiporae</name>
    <dbReference type="NCBI Taxonomy" id="1027273"/>
    <lineage>
        <taxon>Bacteria</taxon>
        <taxon>Pseudomonadati</taxon>
        <taxon>Pseudomonadota</taxon>
        <taxon>Gammaproteobacteria</taxon>
        <taxon>Oceanospirillales</taxon>
        <taxon>Endozoicomonadaceae</taxon>
        <taxon>Endozoicomonas</taxon>
    </lineage>
</organism>
<comment type="caution">
    <text evidence="1">The sequence shown here is derived from an EMBL/GenBank/DDBJ whole genome shotgun (WGS) entry which is preliminary data.</text>
</comment>
<dbReference type="EMBL" id="JOKG01000001">
    <property type="protein sequence ID" value="KEQ15893.1"/>
    <property type="molecule type" value="Genomic_DNA"/>
</dbReference>
<dbReference type="RefSeq" id="WP_034873157.1">
    <property type="nucleotide sequence ID" value="NZ_JOKG01000001.1"/>
</dbReference>
<proteinExistence type="predicted"/>
<dbReference type="AlphaFoldDB" id="A0A081NBS0"/>
<keyword evidence="2" id="KW-1185">Reference proteome</keyword>
<protein>
    <submittedName>
        <fullName evidence="1">Uncharacterized protein</fullName>
    </submittedName>
</protein>
<evidence type="ECO:0000313" key="1">
    <source>
        <dbReference type="EMBL" id="KEQ15893.1"/>
    </source>
</evidence>
<name>A0A081NBS0_9GAMM</name>